<feature type="domain" description="EAL" evidence="4">
    <location>
        <begin position="231"/>
        <end position="485"/>
    </location>
</feature>
<dbReference type="InterPro" id="IPR001633">
    <property type="entry name" value="EAL_dom"/>
</dbReference>
<evidence type="ECO:0000313" key="7">
    <source>
        <dbReference type="Proteomes" id="UP000626148"/>
    </source>
</evidence>
<dbReference type="FunFam" id="3.20.20.450:FF:000001">
    <property type="entry name" value="Cyclic di-GMP phosphodiesterase yahA"/>
    <property type="match status" value="1"/>
</dbReference>
<dbReference type="NCBIfam" id="TIGR00254">
    <property type="entry name" value="GGDEF"/>
    <property type="match status" value="1"/>
</dbReference>
<dbReference type="SUPFAM" id="SSF55073">
    <property type="entry name" value="Nucleotide cyclase"/>
    <property type="match status" value="1"/>
</dbReference>
<sequence>MAAANLPSPWSHVLTFSLSLIFGGAILWLWRRHYHIRIANAHDRVDDALRELNAARQEANKDPLTGLNSRLYMRERLEEAVSIASERDHLCAVLLMDLDFFKDINEALGHQLGNQLLVATAHRLKTLVKKGDLLGYYGGDEYILVLPQINDAMAAELVARRILTALAEPFEVDGRTLTISASLGVCLGPQDGRDAESLIRKAESALARSKSRGRKGYQFFTRAMNDAAAERLKIDQQLRGALERGEFSLVYQPIMHTRGRTLKGMEVLIRWTNPELGRISPMDFIPIAEQIGAITDLGNWVLQEACAQLQSWQRQYNRPLLMSINVSPRQFHDGSIVPKVKTVLTQLGLKPTSVQLEVTEGLLINASDRVLSDLDTLKLAGVHLALDDFGTGYSSLSYLRHLPFDVLKVDQSFVHEIARKSQDEAMVGAMVRMGHSLGMTVVAEGVETPEQAYSLEALRVDDLQGFYFSQPLCARDFERRFLAGITIDGQVLDESIWDRL</sequence>
<dbReference type="Gene3D" id="3.30.70.270">
    <property type="match status" value="1"/>
</dbReference>
<dbReference type="EC" id="3.1.4.52" evidence="1"/>
<protein>
    <recommendedName>
        <fullName evidence="1">cyclic-guanylate-specific phosphodiesterase</fullName>
        <ecNumber evidence="1">3.1.4.52</ecNumber>
    </recommendedName>
</protein>
<dbReference type="SMART" id="SM00052">
    <property type="entry name" value="EAL"/>
    <property type="match status" value="1"/>
</dbReference>
<dbReference type="RefSeq" id="WP_189606518.1">
    <property type="nucleotide sequence ID" value="NZ_BMXR01000001.1"/>
</dbReference>
<dbReference type="Pfam" id="PF00563">
    <property type="entry name" value="EAL"/>
    <property type="match status" value="1"/>
</dbReference>
<organism evidence="6 7">
    <name type="scientific">Saccharospirillum salsuginis</name>
    <dbReference type="NCBI Taxonomy" id="418750"/>
    <lineage>
        <taxon>Bacteria</taxon>
        <taxon>Pseudomonadati</taxon>
        <taxon>Pseudomonadota</taxon>
        <taxon>Gammaproteobacteria</taxon>
        <taxon>Oceanospirillales</taxon>
        <taxon>Saccharospirillaceae</taxon>
        <taxon>Saccharospirillum</taxon>
    </lineage>
</organism>
<dbReference type="EMBL" id="BMXR01000001">
    <property type="protein sequence ID" value="GGX38478.1"/>
    <property type="molecule type" value="Genomic_DNA"/>
</dbReference>
<gene>
    <name evidence="6" type="ORF">GCM10007392_00820</name>
</gene>
<keyword evidence="3" id="KW-0812">Transmembrane</keyword>
<dbReference type="CDD" id="cd01949">
    <property type="entry name" value="GGDEF"/>
    <property type="match status" value="1"/>
</dbReference>
<feature type="domain" description="GGDEF" evidence="5">
    <location>
        <begin position="89"/>
        <end position="222"/>
    </location>
</feature>
<dbReference type="Proteomes" id="UP000626148">
    <property type="component" value="Unassembled WGS sequence"/>
</dbReference>
<dbReference type="InterPro" id="IPR029787">
    <property type="entry name" value="Nucleotide_cyclase"/>
</dbReference>
<reference evidence="6" key="1">
    <citation type="journal article" date="2014" name="Int. J. Syst. Evol. Microbiol.">
        <title>Complete genome sequence of Corynebacterium casei LMG S-19264T (=DSM 44701T), isolated from a smear-ripened cheese.</title>
        <authorList>
            <consortium name="US DOE Joint Genome Institute (JGI-PGF)"/>
            <person name="Walter F."/>
            <person name="Albersmeier A."/>
            <person name="Kalinowski J."/>
            <person name="Ruckert C."/>
        </authorList>
    </citation>
    <scope>NUCLEOTIDE SEQUENCE</scope>
    <source>
        <strain evidence="6">KCTC 22169</strain>
    </source>
</reference>
<keyword evidence="3" id="KW-1133">Transmembrane helix</keyword>
<evidence type="ECO:0000256" key="2">
    <source>
        <dbReference type="ARBA" id="ARBA00022636"/>
    </source>
</evidence>
<evidence type="ECO:0000256" key="1">
    <source>
        <dbReference type="ARBA" id="ARBA00012282"/>
    </source>
</evidence>
<dbReference type="PANTHER" id="PTHR44757:SF2">
    <property type="entry name" value="BIOFILM ARCHITECTURE MAINTENANCE PROTEIN MBAA"/>
    <property type="match status" value="1"/>
</dbReference>
<dbReference type="InterPro" id="IPR052155">
    <property type="entry name" value="Biofilm_reg_signaling"/>
</dbReference>
<dbReference type="GO" id="GO:0071111">
    <property type="term" value="F:cyclic-guanylate-specific phosphodiesterase activity"/>
    <property type="evidence" value="ECO:0007669"/>
    <property type="project" value="UniProtKB-EC"/>
</dbReference>
<dbReference type="AlphaFoldDB" id="A0A918K1R2"/>
<accession>A0A918K1R2</accession>
<reference evidence="6" key="2">
    <citation type="submission" date="2020-09" db="EMBL/GenBank/DDBJ databases">
        <authorList>
            <person name="Sun Q."/>
            <person name="Kim S."/>
        </authorList>
    </citation>
    <scope>NUCLEOTIDE SEQUENCE</scope>
    <source>
        <strain evidence="6">KCTC 22169</strain>
    </source>
</reference>
<keyword evidence="2" id="KW-0973">c-di-GMP</keyword>
<feature type="transmembrane region" description="Helical" evidence="3">
    <location>
        <begin position="12"/>
        <end position="30"/>
    </location>
</feature>
<evidence type="ECO:0000313" key="6">
    <source>
        <dbReference type="EMBL" id="GGX38478.1"/>
    </source>
</evidence>
<dbReference type="InterPro" id="IPR035919">
    <property type="entry name" value="EAL_sf"/>
</dbReference>
<evidence type="ECO:0000259" key="4">
    <source>
        <dbReference type="PROSITE" id="PS50883"/>
    </source>
</evidence>
<name>A0A918K1R2_9GAMM</name>
<proteinExistence type="predicted"/>
<evidence type="ECO:0000256" key="3">
    <source>
        <dbReference type="SAM" id="Phobius"/>
    </source>
</evidence>
<keyword evidence="7" id="KW-1185">Reference proteome</keyword>
<dbReference type="SUPFAM" id="SSF141868">
    <property type="entry name" value="EAL domain-like"/>
    <property type="match status" value="1"/>
</dbReference>
<dbReference type="PANTHER" id="PTHR44757">
    <property type="entry name" value="DIGUANYLATE CYCLASE DGCP"/>
    <property type="match status" value="1"/>
</dbReference>
<comment type="caution">
    <text evidence="6">The sequence shown here is derived from an EMBL/GenBank/DDBJ whole genome shotgun (WGS) entry which is preliminary data.</text>
</comment>
<dbReference type="Pfam" id="PF00990">
    <property type="entry name" value="GGDEF"/>
    <property type="match status" value="1"/>
</dbReference>
<dbReference type="InterPro" id="IPR000160">
    <property type="entry name" value="GGDEF_dom"/>
</dbReference>
<dbReference type="SMART" id="SM00267">
    <property type="entry name" value="GGDEF"/>
    <property type="match status" value="1"/>
</dbReference>
<keyword evidence="3" id="KW-0472">Membrane</keyword>
<dbReference type="PROSITE" id="PS50883">
    <property type="entry name" value="EAL"/>
    <property type="match status" value="1"/>
</dbReference>
<evidence type="ECO:0000259" key="5">
    <source>
        <dbReference type="PROSITE" id="PS50887"/>
    </source>
</evidence>
<dbReference type="PROSITE" id="PS50887">
    <property type="entry name" value="GGDEF"/>
    <property type="match status" value="1"/>
</dbReference>
<dbReference type="InterPro" id="IPR043128">
    <property type="entry name" value="Rev_trsase/Diguanyl_cyclase"/>
</dbReference>
<dbReference type="CDD" id="cd01948">
    <property type="entry name" value="EAL"/>
    <property type="match status" value="1"/>
</dbReference>
<dbReference type="Gene3D" id="3.20.20.450">
    <property type="entry name" value="EAL domain"/>
    <property type="match status" value="1"/>
</dbReference>